<dbReference type="GO" id="GO:0005524">
    <property type="term" value="F:ATP binding"/>
    <property type="evidence" value="ECO:0007669"/>
    <property type="project" value="UniProtKB-UniRule"/>
</dbReference>
<dbReference type="GO" id="GO:0006400">
    <property type="term" value="P:tRNA modification"/>
    <property type="evidence" value="ECO:0007669"/>
    <property type="project" value="TreeGrafter"/>
</dbReference>
<feature type="site" description="Interaction with substrate tRNA" evidence="10">
    <location>
        <position position="124"/>
    </location>
</feature>
<comment type="function">
    <text evidence="2 10 12">Catalyzes the transfer of a dimethylallyl group onto the adenine at position 37 in tRNAs that read codons beginning with uridine, leading to the formation of N6-(dimethylallyl)adenosine (i(6)A).</text>
</comment>
<gene>
    <name evidence="10 14" type="primary">miaA</name>
    <name evidence="14" type="ORF">H9737_06645</name>
</gene>
<evidence type="ECO:0000256" key="3">
    <source>
        <dbReference type="ARBA" id="ARBA00005842"/>
    </source>
</evidence>
<dbReference type="EMBL" id="DXFD01000099">
    <property type="protein sequence ID" value="HIX47348.1"/>
    <property type="molecule type" value="Genomic_DNA"/>
</dbReference>
<reference evidence="14" key="1">
    <citation type="journal article" date="2021" name="PeerJ">
        <title>Extensive microbial diversity within the chicken gut microbiome revealed by metagenomics and culture.</title>
        <authorList>
            <person name="Gilroy R."/>
            <person name="Ravi A."/>
            <person name="Getino M."/>
            <person name="Pursley I."/>
            <person name="Horton D.L."/>
            <person name="Alikhan N.F."/>
            <person name="Baker D."/>
            <person name="Gharbi K."/>
            <person name="Hall N."/>
            <person name="Watson M."/>
            <person name="Adriaenssens E.M."/>
            <person name="Foster-Nyarko E."/>
            <person name="Jarju S."/>
            <person name="Secka A."/>
            <person name="Antonio M."/>
            <person name="Oren A."/>
            <person name="Chaudhuri R.R."/>
            <person name="La Ragione R."/>
            <person name="Hildebrand F."/>
            <person name="Pallen M.J."/>
        </authorList>
    </citation>
    <scope>NUCLEOTIDE SEQUENCE</scope>
    <source>
        <strain evidence="14">26628</strain>
    </source>
</reference>
<evidence type="ECO:0000256" key="7">
    <source>
        <dbReference type="ARBA" id="ARBA00022840"/>
    </source>
</evidence>
<reference evidence="14" key="2">
    <citation type="submission" date="2021-04" db="EMBL/GenBank/DDBJ databases">
        <authorList>
            <person name="Gilroy R."/>
        </authorList>
    </citation>
    <scope>NUCLEOTIDE SEQUENCE</scope>
    <source>
        <strain evidence="14">26628</strain>
    </source>
</reference>
<dbReference type="NCBIfam" id="TIGR00174">
    <property type="entry name" value="miaA"/>
    <property type="match status" value="1"/>
</dbReference>
<dbReference type="InterPro" id="IPR018022">
    <property type="entry name" value="IPT"/>
</dbReference>
<dbReference type="Proteomes" id="UP000824249">
    <property type="component" value="Unassembled WGS sequence"/>
</dbReference>
<evidence type="ECO:0000256" key="4">
    <source>
        <dbReference type="ARBA" id="ARBA00022679"/>
    </source>
</evidence>
<sequence>MKGKILVIGGATATGKTALAVEMARRLNGEVISADCMLVYRGMDIGTAKPTEEEKGGIPHHLIDVVPPASPFSVGDFEALALPVCENILARGKVPVVCGGTGFYMQALLFSRSNGSVGADPRLRARYEKLAAEEGNDALFARLAAVDAESAAALHPNDVKRVIRALEIYERTGRKKSEQNDGFRPRFPYAAVQLDYPREELYARIGQRVDRMLEGGLVDEVRALLAAGVPENAQSMQGIGYKEVLDFLKNRCSHSTMSDMIKQNTRHYAKRQITFFKKFPKMLRLDARESGIADTITELFYHDDQGTDPTM</sequence>
<evidence type="ECO:0000256" key="10">
    <source>
        <dbReference type="HAMAP-Rule" id="MF_00185"/>
    </source>
</evidence>
<dbReference type="Pfam" id="PF01715">
    <property type="entry name" value="IPPT"/>
    <property type="match status" value="1"/>
</dbReference>
<accession>A0A9D2ARL5</accession>
<evidence type="ECO:0000256" key="8">
    <source>
        <dbReference type="ARBA" id="ARBA00022842"/>
    </source>
</evidence>
<evidence type="ECO:0000313" key="14">
    <source>
        <dbReference type="EMBL" id="HIX47348.1"/>
    </source>
</evidence>
<protein>
    <recommendedName>
        <fullName evidence="10">tRNA dimethylallyltransferase</fullName>
        <ecNumber evidence="10">2.5.1.75</ecNumber>
    </recommendedName>
    <alternativeName>
        <fullName evidence="10">Dimethylallyl diphosphate:tRNA dimethylallyltransferase</fullName>
        <shortName evidence="10">DMAPP:tRNA dimethylallyltransferase</shortName>
        <shortName evidence="10">DMATase</shortName>
    </alternativeName>
    <alternativeName>
        <fullName evidence="10">Isopentenyl-diphosphate:tRNA isopentenyltransferase</fullName>
        <shortName evidence="10">IPP transferase</shortName>
        <shortName evidence="10">IPPT</shortName>
        <shortName evidence="10">IPTase</shortName>
    </alternativeName>
</protein>
<feature type="site" description="Interaction with substrate tRNA" evidence="10">
    <location>
        <position position="101"/>
    </location>
</feature>
<dbReference type="EC" id="2.5.1.75" evidence="10"/>
<evidence type="ECO:0000256" key="1">
    <source>
        <dbReference type="ARBA" id="ARBA00001946"/>
    </source>
</evidence>
<dbReference type="FunFam" id="1.10.20.140:FF:000001">
    <property type="entry name" value="tRNA dimethylallyltransferase"/>
    <property type="match status" value="1"/>
</dbReference>
<evidence type="ECO:0000256" key="5">
    <source>
        <dbReference type="ARBA" id="ARBA00022694"/>
    </source>
</evidence>
<dbReference type="PANTHER" id="PTHR11088">
    <property type="entry name" value="TRNA DIMETHYLALLYLTRANSFERASE"/>
    <property type="match status" value="1"/>
</dbReference>
<evidence type="ECO:0000256" key="11">
    <source>
        <dbReference type="RuleBase" id="RU003783"/>
    </source>
</evidence>
<dbReference type="SUPFAM" id="SSF52540">
    <property type="entry name" value="P-loop containing nucleoside triphosphate hydrolases"/>
    <property type="match status" value="2"/>
</dbReference>
<evidence type="ECO:0000256" key="6">
    <source>
        <dbReference type="ARBA" id="ARBA00022741"/>
    </source>
</evidence>
<name>A0A9D2ARL5_9FIRM</name>
<evidence type="ECO:0000256" key="12">
    <source>
        <dbReference type="RuleBase" id="RU003784"/>
    </source>
</evidence>
<organism evidence="14 15">
    <name type="scientific">Candidatus Borkfalkia faecigallinarum</name>
    <dbReference type="NCBI Taxonomy" id="2838509"/>
    <lineage>
        <taxon>Bacteria</taxon>
        <taxon>Bacillati</taxon>
        <taxon>Bacillota</taxon>
        <taxon>Clostridia</taxon>
        <taxon>Christensenellales</taxon>
        <taxon>Christensenellaceae</taxon>
        <taxon>Candidatus Borkfalkia</taxon>
    </lineage>
</organism>
<keyword evidence="5 10" id="KW-0819">tRNA processing</keyword>
<dbReference type="AlphaFoldDB" id="A0A9D2ARL5"/>
<evidence type="ECO:0000313" key="15">
    <source>
        <dbReference type="Proteomes" id="UP000824249"/>
    </source>
</evidence>
<dbReference type="HAMAP" id="MF_00185">
    <property type="entry name" value="IPP_trans"/>
    <property type="match status" value="1"/>
</dbReference>
<dbReference type="GO" id="GO:0052381">
    <property type="term" value="F:tRNA dimethylallyltransferase activity"/>
    <property type="evidence" value="ECO:0007669"/>
    <property type="project" value="UniProtKB-UniRule"/>
</dbReference>
<feature type="binding site" evidence="10">
    <location>
        <begin position="12"/>
        <end position="17"/>
    </location>
    <ligand>
        <name>substrate</name>
    </ligand>
</feature>
<dbReference type="Gene3D" id="3.40.50.300">
    <property type="entry name" value="P-loop containing nucleotide triphosphate hydrolases"/>
    <property type="match status" value="1"/>
</dbReference>
<proteinExistence type="inferred from homology"/>
<comment type="similarity">
    <text evidence="3 10 13">Belongs to the IPP transferase family.</text>
</comment>
<comment type="catalytic activity">
    <reaction evidence="9 10 11">
        <text>adenosine(37) in tRNA + dimethylallyl diphosphate = N(6)-dimethylallyladenosine(37) in tRNA + diphosphate</text>
        <dbReference type="Rhea" id="RHEA:26482"/>
        <dbReference type="Rhea" id="RHEA-COMP:10162"/>
        <dbReference type="Rhea" id="RHEA-COMP:10375"/>
        <dbReference type="ChEBI" id="CHEBI:33019"/>
        <dbReference type="ChEBI" id="CHEBI:57623"/>
        <dbReference type="ChEBI" id="CHEBI:74411"/>
        <dbReference type="ChEBI" id="CHEBI:74415"/>
        <dbReference type="EC" id="2.5.1.75"/>
    </reaction>
</comment>
<dbReference type="PANTHER" id="PTHR11088:SF60">
    <property type="entry name" value="TRNA DIMETHYLALLYLTRANSFERASE"/>
    <property type="match status" value="1"/>
</dbReference>
<comment type="cofactor">
    <cofactor evidence="1 10">
        <name>Mg(2+)</name>
        <dbReference type="ChEBI" id="CHEBI:18420"/>
    </cofactor>
</comment>
<keyword evidence="4 10" id="KW-0808">Transferase</keyword>
<comment type="subunit">
    <text evidence="10">Monomer.</text>
</comment>
<dbReference type="InterPro" id="IPR039657">
    <property type="entry name" value="Dimethylallyltransferase"/>
</dbReference>
<comment type="caution">
    <text evidence="10">Lacks conserved residue(s) required for the propagation of feature annotation.</text>
</comment>
<dbReference type="Gene3D" id="1.10.20.140">
    <property type="match status" value="1"/>
</dbReference>
<dbReference type="InterPro" id="IPR027417">
    <property type="entry name" value="P-loop_NTPase"/>
</dbReference>
<keyword evidence="6 10" id="KW-0547">Nucleotide-binding</keyword>
<comment type="caution">
    <text evidence="14">The sequence shown here is derived from an EMBL/GenBank/DDBJ whole genome shotgun (WGS) entry which is preliminary data.</text>
</comment>
<feature type="binding site" evidence="10">
    <location>
        <begin position="10"/>
        <end position="17"/>
    </location>
    <ligand>
        <name>ATP</name>
        <dbReference type="ChEBI" id="CHEBI:30616"/>
    </ligand>
</feature>
<keyword evidence="7 10" id="KW-0067">ATP-binding</keyword>
<evidence type="ECO:0000256" key="13">
    <source>
        <dbReference type="RuleBase" id="RU003785"/>
    </source>
</evidence>
<keyword evidence="8 10" id="KW-0460">Magnesium</keyword>
<evidence type="ECO:0000256" key="9">
    <source>
        <dbReference type="ARBA" id="ARBA00049563"/>
    </source>
</evidence>
<evidence type="ECO:0000256" key="2">
    <source>
        <dbReference type="ARBA" id="ARBA00003213"/>
    </source>
</evidence>